<comment type="caution">
    <text evidence="2">The sequence shown here is derived from an EMBL/GenBank/DDBJ whole genome shotgun (WGS) entry which is preliminary data.</text>
</comment>
<feature type="region of interest" description="Disordered" evidence="1">
    <location>
        <begin position="415"/>
        <end position="443"/>
    </location>
</feature>
<proteinExistence type="predicted"/>
<dbReference type="EMBL" id="CAMPGE010003700">
    <property type="protein sequence ID" value="CAI2362543.1"/>
    <property type="molecule type" value="Genomic_DNA"/>
</dbReference>
<gene>
    <name evidence="2" type="ORF">ECRASSUSDP1_LOCUS3867</name>
</gene>
<keyword evidence="3" id="KW-1185">Reference proteome</keyword>
<protein>
    <submittedName>
        <fullName evidence="2">Uncharacterized protein</fullName>
    </submittedName>
</protein>
<dbReference type="Proteomes" id="UP001295684">
    <property type="component" value="Unassembled WGS sequence"/>
</dbReference>
<reference evidence="2" key="1">
    <citation type="submission" date="2023-07" db="EMBL/GenBank/DDBJ databases">
        <authorList>
            <consortium name="AG Swart"/>
            <person name="Singh M."/>
            <person name="Singh A."/>
            <person name="Seah K."/>
            <person name="Emmerich C."/>
        </authorList>
    </citation>
    <scope>NUCLEOTIDE SEQUENCE</scope>
    <source>
        <strain evidence="2">DP1</strain>
    </source>
</reference>
<dbReference type="AlphaFoldDB" id="A0AAD1UCF5"/>
<evidence type="ECO:0000313" key="2">
    <source>
        <dbReference type="EMBL" id="CAI2362543.1"/>
    </source>
</evidence>
<sequence>MDLMTSNSQIYQVRNSKPLSPAISHEKAKYFYTPHFQKKHKVHSSIARELLFGGTHSKGSHKSSHRSVADSYDLNYQKLLKNTQNQNLKEQMLNPKDEGAQRDIVSEIDYSDQKSIKSVLTSVTKSSRYRSNLTKESLRQLDKGKKIITKGGGGSIYSDAMSMRSKMSKFSRRTHSLADKKDQEHLEKVNEQEEIQQEQKEEEFQKCHICENELTIEESVFNSQIVDYKQSKDSTSQQPLGSADKLDKISEFGHDVLKAGIDFDKNNLLCAKCMFDLFVTKGIVPQTKQSYEAIRKRASSETRSDAGLRNGDTDDKIQKEIIKAKHLGNNISGIQPKSSLIAAAESTFNGYSFKPSMSHKQNHLASNFSELTGSTSFIDQSQFNNTRALMKFPKLLSKGKINTQDLYAQLSNLRPGIPSSTTKEEHGWTPFQNMQVDRHHHRKKNDISEYSDALFSHAPS</sequence>
<evidence type="ECO:0000313" key="3">
    <source>
        <dbReference type="Proteomes" id="UP001295684"/>
    </source>
</evidence>
<accession>A0AAD1UCF5</accession>
<name>A0AAD1UCF5_EUPCR</name>
<organism evidence="2 3">
    <name type="scientific">Euplotes crassus</name>
    <dbReference type="NCBI Taxonomy" id="5936"/>
    <lineage>
        <taxon>Eukaryota</taxon>
        <taxon>Sar</taxon>
        <taxon>Alveolata</taxon>
        <taxon>Ciliophora</taxon>
        <taxon>Intramacronucleata</taxon>
        <taxon>Spirotrichea</taxon>
        <taxon>Hypotrichia</taxon>
        <taxon>Euplotida</taxon>
        <taxon>Euplotidae</taxon>
        <taxon>Moneuplotes</taxon>
    </lineage>
</organism>
<evidence type="ECO:0000256" key="1">
    <source>
        <dbReference type="SAM" id="MobiDB-lite"/>
    </source>
</evidence>